<keyword evidence="2" id="KW-0812">Transmembrane</keyword>
<dbReference type="STRING" id="36166.T1GMA3"/>
<evidence type="ECO:0000313" key="4">
    <source>
        <dbReference type="Proteomes" id="UP000015102"/>
    </source>
</evidence>
<keyword evidence="2" id="KW-1133">Transmembrane helix</keyword>
<feature type="transmembrane region" description="Helical" evidence="2">
    <location>
        <begin position="34"/>
        <end position="58"/>
    </location>
</feature>
<dbReference type="EnsemblMetazoa" id="MESCA004672-RA">
    <property type="protein sequence ID" value="MESCA004672-PA"/>
    <property type="gene ID" value="MESCA004672"/>
</dbReference>
<evidence type="ECO:0000313" key="3">
    <source>
        <dbReference type="EnsemblMetazoa" id="MESCA004672-PA"/>
    </source>
</evidence>
<reference evidence="3" key="2">
    <citation type="submission" date="2015-06" db="UniProtKB">
        <authorList>
            <consortium name="EnsemblMetazoa"/>
        </authorList>
    </citation>
    <scope>IDENTIFICATION</scope>
</reference>
<dbReference type="HOGENOM" id="CLU_1951242_0_0_1"/>
<dbReference type="AlphaFoldDB" id="T1GMA3"/>
<dbReference type="EMBL" id="CAQQ02197979">
    <property type="status" value="NOT_ANNOTATED_CDS"/>
    <property type="molecule type" value="Genomic_DNA"/>
</dbReference>
<keyword evidence="2" id="KW-0472">Membrane</keyword>
<keyword evidence="4" id="KW-1185">Reference proteome</keyword>
<name>T1GMA3_MEGSC</name>
<dbReference type="EMBL" id="CAQQ02197980">
    <property type="status" value="NOT_ANNOTATED_CDS"/>
    <property type="molecule type" value="Genomic_DNA"/>
</dbReference>
<dbReference type="Proteomes" id="UP000015102">
    <property type="component" value="Unassembled WGS sequence"/>
</dbReference>
<reference evidence="4" key="1">
    <citation type="submission" date="2013-02" db="EMBL/GenBank/DDBJ databases">
        <authorList>
            <person name="Hughes D."/>
        </authorList>
    </citation>
    <scope>NUCLEOTIDE SEQUENCE</scope>
    <source>
        <strain>Durham</strain>
        <strain evidence="4">NC isolate 2 -- Noor lab</strain>
    </source>
</reference>
<protein>
    <submittedName>
        <fullName evidence="3">Uncharacterized protein</fullName>
    </submittedName>
</protein>
<evidence type="ECO:0000256" key="1">
    <source>
        <dbReference type="SAM" id="MobiDB-lite"/>
    </source>
</evidence>
<feature type="region of interest" description="Disordered" evidence="1">
    <location>
        <begin position="1"/>
        <end position="28"/>
    </location>
</feature>
<proteinExistence type="predicted"/>
<organism evidence="3 4">
    <name type="scientific">Megaselia scalaris</name>
    <name type="common">Humpbacked fly</name>
    <name type="synonym">Phora scalaris</name>
    <dbReference type="NCBI Taxonomy" id="36166"/>
    <lineage>
        <taxon>Eukaryota</taxon>
        <taxon>Metazoa</taxon>
        <taxon>Ecdysozoa</taxon>
        <taxon>Arthropoda</taxon>
        <taxon>Hexapoda</taxon>
        <taxon>Insecta</taxon>
        <taxon>Pterygota</taxon>
        <taxon>Neoptera</taxon>
        <taxon>Endopterygota</taxon>
        <taxon>Diptera</taxon>
        <taxon>Brachycera</taxon>
        <taxon>Muscomorpha</taxon>
        <taxon>Platypezoidea</taxon>
        <taxon>Phoridae</taxon>
        <taxon>Megaseliini</taxon>
        <taxon>Megaselia</taxon>
    </lineage>
</organism>
<sequence length="129" mass="14420">MYTKTYTKSKTPDILEKQPPPSSKPFRGKPWKQILAALVANLGTVTTGLVFGFSAVAIPQLEAEDLQFKSIKHRFHGLYDDFVEKAMVSSFGDKNIYFGDANSLERLLVLSAPPISVFLTRKSLEFTYA</sequence>
<evidence type="ECO:0000256" key="2">
    <source>
        <dbReference type="SAM" id="Phobius"/>
    </source>
</evidence>
<accession>T1GMA3</accession>